<evidence type="ECO:0000313" key="2">
    <source>
        <dbReference type="Proteomes" id="UP000663828"/>
    </source>
</evidence>
<accession>A0A813QH77</accession>
<evidence type="ECO:0000313" key="1">
    <source>
        <dbReference type="EMBL" id="CAF0767005.1"/>
    </source>
</evidence>
<proteinExistence type="predicted"/>
<gene>
    <name evidence="1" type="ORF">XAT740_LOCUS1245</name>
</gene>
<dbReference type="Proteomes" id="UP000663828">
    <property type="component" value="Unassembled WGS sequence"/>
</dbReference>
<name>A0A813QH77_ADIRI</name>
<dbReference type="EMBL" id="CAJNOR010000037">
    <property type="protein sequence ID" value="CAF0767005.1"/>
    <property type="molecule type" value="Genomic_DNA"/>
</dbReference>
<reference evidence="1" key="1">
    <citation type="submission" date="2021-02" db="EMBL/GenBank/DDBJ databases">
        <authorList>
            <person name="Nowell W R."/>
        </authorList>
    </citation>
    <scope>NUCLEOTIDE SEQUENCE</scope>
</reference>
<keyword evidence="2" id="KW-1185">Reference proteome</keyword>
<organism evidence="1 2">
    <name type="scientific">Adineta ricciae</name>
    <name type="common">Rotifer</name>
    <dbReference type="NCBI Taxonomy" id="249248"/>
    <lineage>
        <taxon>Eukaryota</taxon>
        <taxon>Metazoa</taxon>
        <taxon>Spiralia</taxon>
        <taxon>Gnathifera</taxon>
        <taxon>Rotifera</taxon>
        <taxon>Eurotatoria</taxon>
        <taxon>Bdelloidea</taxon>
        <taxon>Adinetida</taxon>
        <taxon>Adinetidae</taxon>
        <taxon>Adineta</taxon>
    </lineage>
</organism>
<sequence>MFHSHSIKQFNYRHVLQRCFIGFDHKRYFLLCILLLCVIVLFHSNSNAFTTTDILENEDICSQLLQITLHSNRTLCSESADRRGKKQRIISLSIFGPKENSLFADDNFSQLITPLIHEATVLFPKWTIRLYADELTISRLNLQDLPRISKNIDICNVNQIPVLGDVDAYLSGKLWRFLPALDPTVEFVSSRDLDSPLTHREQIVIEEFINSPYLFLTMRDHPLHNVPVLGGLWTAALNRNRLLFLRLFSILLDRTRVQQYILKKDQNLLEELVWPKVKDEALVYDSYLCEQFREGHVRAFPSQRPARDCHVGCVRPCCQNSSKIILDRPCPQQCRPKYHPDWTYC</sequence>
<comment type="caution">
    <text evidence="1">The sequence shown here is derived from an EMBL/GenBank/DDBJ whole genome shotgun (WGS) entry which is preliminary data.</text>
</comment>
<protein>
    <submittedName>
        <fullName evidence="1">Uncharacterized protein</fullName>
    </submittedName>
</protein>
<dbReference type="AlphaFoldDB" id="A0A813QH77"/>